<feature type="transmembrane region" description="Helical" evidence="1">
    <location>
        <begin position="7"/>
        <end position="30"/>
    </location>
</feature>
<evidence type="ECO:0000313" key="3">
    <source>
        <dbReference type="Proteomes" id="UP000321222"/>
    </source>
</evidence>
<dbReference type="KEGG" id="fak:FUA48_11320"/>
<dbReference type="EMBL" id="CP042831">
    <property type="protein sequence ID" value="QEE50150.1"/>
    <property type="molecule type" value="Genomic_DNA"/>
</dbReference>
<gene>
    <name evidence="2" type="ORF">FUA48_11320</name>
</gene>
<sequence>MKKFAFIPVWLICTIISTVILYMIVTIVWMEHLYEADISNEIADSFLFKLFAEISSNTGYHTEPTSFTLFIILITGIGCGYLISKLILKLQSAY</sequence>
<dbReference type="OrthoDB" id="1078574at2"/>
<proteinExistence type="predicted"/>
<protein>
    <submittedName>
        <fullName evidence="2">Polysaccharide biosynthesis protein</fullName>
    </submittedName>
</protein>
<dbReference type="RefSeq" id="WP_147583637.1">
    <property type="nucleotide sequence ID" value="NZ_CP042831.1"/>
</dbReference>
<keyword evidence="1" id="KW-0472">Membrane</keyword>
<dbReference type="Proteomes" id="UP000321222">
    <property type="component" value="Chromosome"/>
</dbReference>
<reference evidence="2 3" key="1">
    <citation type="submission" date="2019-08" db="EMBL/GenBank/DDBJ databases">
        <title>Flavobacterium alkalisoli sp. nov., isolated from rhizosphere soil of Suaeda salsa.</title>
        <authorList>
            <person name="Sun J.-Q."/>
            <person name="Xu L."/>
        </authorList>
    </citation>
    <scope>NUCLEOTIDE SEQUENCE [LARGE SCALE GENOMIC DNA]</scope>
    <source>
        <strain evidence="2 3">XS-5</strain>
    </source>
</reference>
<name>A0A5B9FT26_9FLAO</name>
<keyword evidence="1" id="KW-1133">Transmembrane helix</keyword>
<accession>A0A5B9FT26</accession>
<keyword evidence="3" id="KW-1185">Reference proteome</keyword>
<feature type="transmembrane region" description="Helical" evidence="1">
    <location>
        <begin position="67"/>
        <end position="88"/>
    </location>
</feature>
<keyword evidence="1" id="KW-0812">Transmembrane</keyword>
<evidence type="ECO:0000256" key="1">
    <source>
        <dbReference type="SAM" id="Phobius"/>
    </source>
</evidence>
<evidence type="ECO:0000313" key="2">
    <source>
        <dbReference type="EMBL" id="QEE50150.1"/>
    </source>
</evidence>
<dbReference type="AlphaFoldDB" id="A0A5B9FT26"/>
<organism evidence="2 3">
    <name type="scientific">Flavobacterium alkalisoli</name>
    <dbReference type="NCBI Taxonomy" id="2602769"/>
    <lineage>
        <taxon>Bacteria</taxon>
        <taxon>Pseudomonadati</taxon>
        <taxon>Bacteroidota</taxon>
        <taxon>Flavobacteriia</taxon>
        <taxon>Flavobacteriales</taxon>
        <taxon>Flavobacteriaceae</taxon>
        <taxon>Flavobacterium</taxon>
    </lineage>
</organism>